<evidence type="ECO:0000256" key="2">
    <source>
        <dbReference type="ARBA" id="ARBA00022679"/>
    </source>
</evidence>
<dbReference type="EMBL" id="KL662106">
    <property type="protein sequence ID" value="KFM24191.1"/>
    <property type="molecule type" value="Genomic_DNA"/>
</dbReference>
<keyword evidence="3" id="KW-0547">Nucleotide-binding</keyword>
<protein>
    <submittedName>
        <fullName evidence="8">Serine/threonine-protein kinase SAPK9</fullName>
    </submittedName>
</protein>
<reference evidence="8 10" key="1">
    <citation type="journal article" date="2014" name="BMC Genomics">
        <title>Oil accumulation mechanisms of the oleaginous microalga Chlorella protothecoides revealed through its genome, transcriptomes, and proteomes.</title>
        <authorList>
            <person name="Gao C."/>
            <person name="Wang Y."/>
            <person name="Shen Y."/>
            <person name="Yan D."/>
            <person name="He X."/>
            <person name="Dai J."/>
            <person name="Wu Q."/>
        </authorList>
    </citation>
    <scope>NUCLEOTIDE SEQUENCE [LARGE SCALE GENOMIC DNA]</scope>
    <source>
        <strain evidence="8 10">0710</strain>
    </source>
</reference>
<organism evidence="8 10">
    <name type="scientific">Auxenochlorella protothecoides</name>
    <name type="common">Green microalga</name>
    <name type="synonym">Chlorella protothecoides</name>
    <dbReference type="NCBI Taxonomy" id="3075"/>
    <lineage>
        <taxon>Eukaryota</taxon>
        <taxon>Viridiplantae</taxon>
        <taxon>Chlorophyta</taxon>
        <taxon>core chlorophytes</taxon>
        <taxon>Trebouxiophyceae</taxon>
        <taxon>Chlorellales</taxon>
        <taxon>Chlorellaceae</taxon>
        <taxon>Auxenochlorella</taxon>
    </lineage>
</organism>
<keyword evidence="1" id="KW-0723">Serine/threonine-protein kinase</keyword>
<evidence type="ECO:0000313" key="9">
    <source>
        <dbReference type="EMBL" id="RMZ56195.1"/>
    </source>
</evidence>
<dbReference type="GO" id="GO:0005524">
    <property type="term" value="F:ATP binding"/>
    <property type="evidence" value="ECO:0007669"/>
    <property type="project" value="UniProtKB-KW"/>
</dbReference>
<dbReference type="GeneID" id="23616424"/>
<keyword evidence="2" id="KW-0808">Transferase</keyword>
<evidence type="ECO:0000256" key="5">
    <source>
        <dbReference type="ARBA" id="ARBA00022840"/>
    </source>
</evidence>
<dbReference type="OrthoDB" id="68483at2759"/>
<dbReference type="eggNOG" id="KOG0583">
    <property type="taxonomic scope" value="Eukaryota"/>
</dbReference>
<evidence type="ECO:0000256" key="3">
    <source>
        <dbReference type="ARBA" id="ARBA00022741"/>
    </source>
</evidence>
<dbReference type="GO" id="GO:0035556">
    <property type="term" value="P:intracellular signal transduction"/>
    <property type="evidence" value="ECO:0007669"/>
    <property type="project" value="TreeGrafter"/>
</dbReference>
<dbReference type="SUPFAM" id="SSF56112">
    <property type="entry name" value="Protein kinase-like (PK-like)"/>
    <property type="match status" value="1"/>
</dbReference>
<name>A0A087SEN7_AUXPR</name>
<proteinExistence type="predicted"/>
<evidence type="ECO:0000259" key="7">
    <source>
        <dbReference type="PROSITE" id="PS50011"/>
    </source>
</evidence>
<dbReference type="GO" id="GO:0005737">
    <property type="term" value="C:cytoplasm"/>
    <property type="evidence" value="ECO:0007669"/>
    <property type="project" value="TreeGrafter"/>
</dbReference>
<reference evidence="9" key="3">
    <citation type="submission" date="2018-10" db="EMBL/GenBank/DDBJ databases">
        <authorList>
            <person name="Hovde B."/>
            <person name="Zhang X."/>
        </authorList>
    </citation>
    <scope>NUCLEOTIDE SEQUENCE [LARGE SCALE GENOMIC DNA]</scope>
    <source>
        <strain evidence="9">UTEX 25</strain>
    </source>
</reference>
<evidence type="ECO:0000313" key="8">
    <source>
        <dbReference type="EMBL" id="KFM24191.1"/>
    </source>
</evidence>
<evidence type="ECO:0000256" key="4">
    <source>
        <dbReference type="ARBA" id="ARBA00022777"/>
    </source>
</evidence>
<dbReference type="Proteomes" id="UP000028924">
    <property type="component" value="Unassembled WGS sequence"/>
</dbReference>
<dbReference type="RefSeq" id="XP_011397078.1">
    <property type="nucleotide sequence ID" value="XM_011398776.1"/>
</dbReference>
<feature type="domain" description="Protein kinase" evidence="7">
    <location>
        <begin position="59"/>
        <end position="322"/>
    </location>
</feature>
<accession>A0A087SEN7</accession>
<gene>
    <name evidence="9" type="ORF">APUTEX25_002385</name>
    <name evidence="8" type="ORF">F751_5033</name>
</gene>
<reference evidence="9" key="4">
    <citation type="submission" date="2018-11" db="EMBL/GenBank/DDBJ databases">
        <title>Characterization of plant carbon substrate utilization by Auxenochlorella protothecoides.</title>
        <authorList>
            <person name="Vogler B.W."/>
            <person name="Starkenburg S.R."/>
            <person name="Sudasinghe N."/>
            <person name="Schambach J.Y."/>
            <person name="Rollin J.A."/>
            <person name="Pattathil S."/>
            <person name="Barry A.N."/>
        </authorList>
    </citation>
    <scope>NUCLEOTIDE SEQUENCE [LARGE SCALE GENOMIC DNA]</scope>
    <source>
        <strain evidence="9">UTEX 25</strain>
    </source>
</reference>
<dbReference type="Gene3D" id="1.10.510.10">
    <property type="entry name" value="Transferase(Phosphotransferase) domain 1"/>
    <property type="match status" value="1"/>
</dbReference>
<reference evidence="11" key="2">
    <citation type="journal article" date="2018" name="Algal Res.">
        <title>Characterization of plant carbon substrate utilization by Auxenochlorella protothecoides.</title>
        <authorList>
            <person name="Vogler B.W."/>
            <person name="Starkenburg S.R."/>
            <person name="Sudasinghe N."/>
            <person name="Schambach J.Y."/>
            <person name="Rollin J.A."/>
            <person name="Pattathil S."/>
            <person name="Barry A.N."/>
        </authorList>
    </citation>
    <scope>NUCLEOTIDE SEQUENCE [LARGE SCALE GENOMIC DNA]</scope>
    <source>
        <strain evidence="11">UTEX 25</strain>
    </source>
</reference>
<dbReference type="STRING" id="3075.A0A087SEN7"/>
<dbReference type="PROSITE" id="PS50011">
    <property type="entry name" value="PROTEIN_KINASE_DOM"/>
    <property type="match status" value="1"/>
</dbReference>
<dbReference type="PANTHER" id="PTHR24346">
    <property type="entry name" value="MAP/MICROTUBULE AFFINITY-REGULATING KINASE"/>
    <property type="match status" value="1"/>
</dbReference>
<keyword evidence="10" id="KW-1185">Reference proteome</keyword>
<feature type="region of interest" description="Disordered" evidence="6">
    <location>
        <begin position="1"/>
        <end position="44"/>
    </location>
</feature>
<dbReference type="AlphaFoldDB" id="A0A087SEN7"/>
<dbReference type="Pfam" id="PF00069">
    <property type="entry name" value="Pkinase"/>
    <property type="match status" value="1"/>
</dbReference>
<keyword evidence="4 8" id="KW-0418">Kinase</keyword>
<dbReference type="InterPro" id="IPR000719">
    <property type="entry name" value="Prot_kinase_dom"/>
</dbReference>
<dbReference type="Proteomes" id="UP000279271">
    <property type="component" value="Unassembled WGS sequence"/>
</dbReference>
<dbReference type="EMBL" id="QOKY01000151">
    <property type="protein sequence ID" value="RMZ56195.1"/>
    <property type="molecule type" value="Genomic_DNA"/>
</dbReference>
<dbReference type="KEGG" id="apro:F751_5033"/>
<evidence type="ECO:0000313" key="10">
    <source>
        <dbReference type="Proteomes" id="UP000028924"/>
    </source>
</evidence>
<evidence type="ECO:0000256" key="6">
    <source>
        <dbReference type="SAM" id="MobiDB-lite"/>
    </source>
</evidence>
<dbReference type="PANTHER" id="PTHR24346:SF82">
    <property type="entry name" value="KP78A-RELATED"/>
    <property type="match status" value="1"/>
</dbReference>
<keyword evidence="5" id="KW-0067">ATP-binding</keyword>
<sequence length="396" mass="42780">MNRFRESFRFGGQKASTSEASKPAGAELSSSDLDPAEGLTEPSPSADLSACPFFGHREYDPVRELFGPALGQVFLARRVSTGRLVVLKLVERGPTVSQFVRSELVFHARCAGQPHILQLLDVFLTDTHLAIVLEHAGAGDLASLVAARGALAEPLARALFQQAASALAFLHSLGAHNREARLESKLLVPGAAPGDPPVVKVQDFAYSKTEQINSDPNSALGSLPYTAPEVLGNSLRGGGAVDVWAAGVALFKLTVGRFPFERAEDLAGQRDVVQKILGRIARAEYDVPDTLSPELRDLLSKMLQRIPEQRLSLQEVTAHPWFVKDCPPYLLAPGVPQKPLWSETELLALIDEASKRTATGLDINDLADEILNEEEMDDLLDELDLEGGDGLDQAAR</sequence>
<evidence type="ECO:0000313" key="11">
    <source>
        <dbReference type="Proteomes" id="UP000279271"/>
    </source>
</evidence>
<evidence type="ECO:0000256" key="1">
    <source>
        <dbReference type="ARBA" id="ARBA00022527"/>
    </source>
</evidence>
<dbReference type="GO" id="GO:0004674">
    <property type="term" value="F:protein serine/threonine kinase activity"/>
    <property type="evidence" value="ECO:0007669"/>
    <property type="project" value="UniProtKB-KW"/>
</dbReference>
<dbReference type="InterPro" id="IPR011009">
    <property type="entry name" value="Kinase-like_dom_sf"/>
</dbReference>